<dbReference type="InterPro" id="IPR013584">
    <property type="entry name" value="RAP"/>
</dbReference>
<evidence type="ECO:0000259" key="2">
    <source>
        <dbReference type="PROSITE" id="PS51286"/>
    </source>
</evidence>
<dbReference type="SMART" id="SM00952">
    <property type="entry name" value="RAP"/>
    <property type="match status" value="1"/>
</dbReference>
<organism evidence="3 4">
    <name type="scientific">Hyalella azteca</name>
    <name type="common">Amphipod</name>
    <dbReference type="NCBI Taxonomy" id="294128"/>
    <lineage>
        <taxon>Eukaryota</taxon>
        <taxon>Metazoa</taxon>
        <taxon>Ecdysozoa</taxon>
        <taxon>Arthropoda</taxon>
        <taxon>Crustacea</taxon>
        <taxon>Multicrustacea</taxon>
        <taxon>Malacostraca</taxon>
        <taxon>Eumalacostraca</taxon>
        <taxon>Peracarida</taxon>
        <taxon>Amphipoda</taxon>
        <taxon>Senticaudata</taxon>
        <taxon>Talitrida</taxon>
        <taxon>Talitroidea</taxon>
        <taxon>Hyalellidae</taxon>
        <taxon>Hyalella</taxon>
    </lineage>
</organism>
<dbReference type="PANTHER" id="PTHR21228">
    <property type="entry name" value="FAST LEU-RICH DOMAIN-CONTAINING"/>
    <property type="match status" value="1"/>
</dbReference>
<feature type="region of interest" description="Disordered" evidence="1">
    <location>
        <begin position="751"/>
        <end position="778"/>
    </location>
</feature>
<sequence>MSGSSANFSTYRTLFEKTRALDYTFRKRLGTQLWHRRSRLVRLEKTCENLQAERLLVIKGINLSNFNQKEFDNPIPALRFSPVNLSVRTFCSSPSSRNSSDAKMIFKKTNNDESVSSPRSRSEIDFNVEHPRLHERGDMPSLASFHTSSLTSHKKLPLPFSEENLSESEFRPMLDPFLQRFLTNTTSTRSSSSADGVEVELSNCTDINSVYEVLECNIDRLTIHTACSAITKLYSLVGYGLIDSSSITRSTIGPVDVPNHRVMEKLTQVLENNLHCLDDASIARLLVHVSCLSLPNNSMLVHKMLQRLVAHADQLDLESLTRILVPLRSPELNYFVKGKFMPRLMQLLNICKSKEDYLLINYCITNSRKLLPLSFASLHSKKVMELLDLGVIRAEDHGILIGLVQLIIFTGCPFAYHDLLGRVTSLLASRTTHLETNEIIELCAYCQLNKLDRHLMVNLYRQAALAMSTESDPLIQGNLFLCLSPECAQTLKSDIVEVVKKLLDAPLSNAHMRVVYLILRSRIIDDFDIINRFWDKVLSGLEEILARDEIFKDDALGRDAAIAQVQQRYLYFNQNLGGQYRHKAFEQRIIELINGQMHSVAGSIVGRMVRMGSFVLAYSDAGALPAPLVASLLSVAPRLNVKDLQLLTRGLQVSQAFNRGCYNVGYVSKMTSLAHALAACCHRLALKSSSLQDLIRVTRASAIVDELFSKYSDHVLTNPLTNSLSWTKGIIPTPLSPYTFNPIDHPAKSLTSPYTLNSTNPSVKPSSSSQFSGVSTQPHLTPHPNDTIYSSPQPPVFSEGSNLNSYVTAESVTLSKVTPIVAQHLYELTTKDAFITAQTYARSKFYNVQVLDAVLLLLYQDRARVQGLTVGQALHSTFMLGHAPPLPLQAMRALSSVVAGDLSSMHGLQLLNAVVALSFYQSLTAPLIRKVFNVAFMDLLDREMQTCMSKTFYPRQVRRLLMEVNRSVCIDHPETRVPWFHDQYCSDHMQTACHRHDGFSGEVRDVLSRVLGGKSCFSPNLYSPYYYHMDFSFVLDDKGNAVPPAEQPSPLHPRTPAVLTPLPPGYSRHCILLHNKSHFVQRQSTDDAGTMTIAGQLNGEQQMKQRHLEVLGYDVINVSRHEWQAMALSTNNSKQAYLNDKIYSGRR</sequence>
<dbReference type="AlphaFoldDB" id="A0A8B7NUV7"/>
<dbReference type="Pfam" id="PF08368">
    <property type="entry name" value="FAST_2"/>
    <property type="match status" value="1"/>
</dbReference>
<reference evidence="4" key="1">
    <citation type="submission" date="2025-08" db="UniProtKB">
        <authorList>
            <consortium name="RefSeq"/>
        </authorList>
    </citation>
    <scope>IDENTIFICATION</scope>
    <source>
        <tissue evidence="4">Whole organism</tissue>
    </source>
</reference>
<dbReference type="RefSeq" id="XP_018017517.1">
    <property type="nucleotide sequence ID" value="XM_018162028.2"/>
</dbReference>
<feature type="region of interest" description="Disordered" evidence="1">
    <location>
        <begin position="93"/>
        <end position="123"/>
    </location>
</feature>
<gene>
    <name evidence="4" type="primary">LOC108674121</name>
</gene>
<name>A0A8B7NUV7_HYAAZ</name>
<feature type="compositionally biased region" description="Low complexity" evidence="1">
    <location>
        <begin position="757"/>
        <end position="777"/>
    </location>
</feature>
<protein>
    <submittedName>
        <fullName evidence="4">Uncharacterized protein LOC108674121</fullName>
    </submittedName>
</protein>
<dbReference type="GO" id="GO:0005759">
    <property type="term" value="C:mitochondrial matrix"/>
    <property type="evidence" value="ECO:0007669"/>
    <property type="project" value="TreeGrafter"/>
</dbReference>
<dbReference type="GeneID" id="108674121"/>
<accession>A0A8B7NUV7</accession>
<keyword evidence="3" id="KW-1185">Reference proteome</keyword>
<dbReference type="PANTHER" id="PTHR21228:SF72">
    <property type="entry name" value="LD32258P"/>
    <property type="match status" value="1"/>
</dbReference>
<dbReference type="PROSITE" id="PS51286">
    <property type="entry name" value="RAP"/>
    <property type="match status" value="1"/>
</dbReference>
<evidence type="ECO:0000313" key="4">
    <source>
        <dbReference type="RefSeq" id="XP_018017517.1"/>
    </source>
</evidence>
<dbReference type="Pfam" id="PF08373">
    <property type="entry name" value="RAP"/>
    <property type="match status" value="1"/>
</dbReference>
<dbReference type="InterPro" id="IPR013579">
    <property type="entry name" value="FAST_2"/>
</dbReference>
<evidence type="ECO:0000256" key="1">
    <source>
        <dbReference type="SAM" id="MobiDB-lite"/>
    </source>
</evidence>
<proteinExistence type="predicted"/>
<dbReference type="GO" id="GO:0044528">
    <property type="term" value="P:regulation of mitochondrial mRNA stability"/>
    <property type="evidence" value="ECO:0007669"/>
    <property type="project" value="TreeGrafter"/>
</dbReference>
<dbReference type="GO" id="GO:0000963">
    <property type="term" value="P:mitochondrial RNA processing"/>
    <property type="evidence" value="ECO:0007669"/>
    <property type="project" value="TreeGrafter"/>
</dbReference>
<dbReference type="OrthoDB" id="385235at2759"/>
<feature type="domain" description="RAP" evidence="2">
    <location>
        <begin position="1069"/>
        <end position="1140"/>
    </location>
</feature>
<dbReference type="KEGG" id="hazt:108674121"/>
<dbReference type="GO" id="GO:0035770">
    <property type="term" value="C:ribonucleoprotein granule"/>
    <property type="evidence" value="ECO:0007669"/>
    <property type="project" value="TreeGrafter"/>
</dbReference>
<dbReference type="GO" id="GO:0003723">
    <property type="term" value="F:RNA binding"/>
    <property type="evidence" value="ECO:0007669"/>
    <property type="project" value="TreeGrafter"/>
</dbReference>
<dbReference type="InterPro" id="IPR050870">
    <property type="entry name" value="FAST_kinase"/>
</dbReference>
<dbReference type="Proteomes" id="UP000694843">
    <property type="component" value="Unplaced"/>
</dbReference>
<evidence type="ECO:0000313" key="3">
    <source>
        <dbReference type="Proteomes" id="UP000694843"/>
    </source>
</evidence>